<dbReference type="Gene3D" id="3.30.429.10">
    <property type="entry name" value="Macrophage Migration Inhibitory Factor"/>
    <property type="match status" value="1"/>
</dbReference>
<dbReference type="EMBL" id="JAUSUY010000013">
    <property type="protein sequence ID" value="MDT3427613.1"/>
    <property type="molecule type" value="Genomic_DNA"/>
</dbReference>
<keyword evidence="1 3" id="KW-0413">Isomerase</keyword>
<evidence type="ECO:0000259" key="2">
    <source>
        <dbReference type="Pfam" id="PF01361"/>
    </source>
</evidence>
<dbReference type="Pfam" id="PF01361">
    <property type="entry name" value="Tautomerase"/>
    <property type="match status" value="1"/>
</dbReference>
<dbReference type="EC" id="5.3.2.6" evidence="3"/>
<evidence type="ECO:0000313" key="3">
    <source>
        <dbReference type="EMBL" id="MDT3427613.1"/>
    </source>
</evidence>
<dbReference type="GO" id="GO:0016853">
    <property type="term" value="F:isomerase activity"/>
    <property type="evidence" value="ECO:0007669"/>
    <property type="project" value="UniProtKB-KW"/>
</dbReference>
<comment type="caution">
    <text evidence="3">The sequence shown here is derived from an EMBL/GenBank/DDBJ whole genome shotgun (WGS) entry which is preliminary data.</text>
</comment>
<feature type="domain" description="4-oxalocrotonate tautomerase-like" evidence="2">
    <location>
        <begin position="2"/>
        <end position="59"/>
    </location>
</feature>
<dbReference type="SUPFAM" id="SSF55331">
    <property type="entry name" value="Tautomerase/MIF"/>
    <property type="match status" value="1"/>
</dbReference>
<dbReference type="InterPro" id="IPR014347">
    <property type="entry name" value="Tautomerase/MIF_sf"/>
</dbReference>
<evidence type="ECO:0000313" key="4">
    <source>
        <dbReference type="Proteomes" id="UP001248709"/>
    </source>
</evidence>
<name>A0ABU3H9W4_9BACL</name>
<gene>
    <name evidence="3" type="ORF">J2Z22_003176</name>
</gene>
<accession>A0ABU3H9W4</accession>
<dbReference type="Proteomes" id="UP001248709">
    <property type="component" value="Unassembled WGS sequence"/>
</dbReference>
<protein>
    <submittedName>
        <fullName evidence="3">4-oxalocrotonate tautomerase</fullName>
        <ecNumber evidence="3">5.3.2.6</ecNumber>
    </submittedName>
</protein>
<reference evidence="3 4" key="1">
    <citation type="submission" date="2023-07" db="EMBL/GenBank/DDBJ databases">
        <title>Genomic Encyclopedia of Type Strains, Phase IV (KMG-IV): sequencing the most valuable type-strain genomes for metagenomic binning, comparative biology and taxonomic classification.</title>
        <authorList>
            <person name="Goeker M."/>
        </authorList>
    </citation>
    <scope>NUCLEOTIDE SEQUENCE [LARGE SCALE GENOMIC DNA]</scope>
    <source>
        <strain evidence="3 4">T98</strain>
    </source>
</reference>
<dbReference type="RefSeq" id="WP_025699373.1">
    <property type="nucleotide sequence ID" value="NZ_JAUSUY010000013.1"/>
</dbReference>
<evidence type="ECO:0000256" key="1">
    <source>
        <dbReference type="ARBA" id="ARBA00023235"/>
    </source>
</evidence>
<sequence>MPVITIEAAKLTKEQKRKLVNELTASASNIMNIPEQAFFVFVKENERDNIGVAGQLLSDKDENTSLKSED</sequence>
<keyword evidence="4" id="KW-1185">Reference proteome</keyword>
<dbReference type="NCBIfam" id="NF041920">
    <property type="entry name" value="DmpI"/>
    <property type="match status" value="1"/>
</dbReference>
<proteinExistence type="predicted"/>
<dbReference type="InterPro" id="IPR004370">
    <property type="entry name" value="4-OT-like_dom"/>
</dbReference>
<organism evidence="3 4">
    <name type="scientific">Paenibacillus forsythiae</name>
    <dbReference type="NCBI Taxonomy" id="365616"/>
    <lineage>
        <taxon>Bacteria</taxon>
        <taxon>Bacillati</taxon>
        <taxon>Bacillota</taxon>
        <taxon>Bacilli</taxon>
        <taxon>Bacillales</taxon>
        <taxon>Paenibacillaceae</taxon>
        <taxon>Paenibacillus</taxon>
    </lineage>
</organism>